<sequence length="46" mass="5479">MTRTSVRIKMKAWNMFDYMGCEAVKVTLKKSKRWGAYVNCKRKLYG</sequence>
<protein>
    <submittedName>
        <fullName evidence="1">Uncharacterized protein</fullName>
    </submittedName>
</protein>
<proteinExistence type="predicted"/>
<evidence type="ECO:0000313" key="1">
    <source>
        <dbReference type="EMBL" id="GGE26883.1"/>
    </source>
</evidence>
<dbReference type="EMBL" id="BMIR01000001">
    <property type="protein sequence ID" value="GGE26883.1"/>
    <property type="molecule type" value="Genomic_DNA"/>
</dbReference>
<name>A0A8J2VKB5_9BACL</name>
<keyword evidence="2" id="KW-1185">Reference proteome</keyword>
<evidence type="ECO:0000313" key="2">
    <source>
        <dbReference type="Proteomes" id="UP000628775"/>
    </source>
</evidence>
<accession>A0A8J2VKB5</accession>
<reference evidence="1" key="2">
    <citation type="submission" date="2020-09" db="EMBL/GenBank/DDBJ databases">
        <authorList>
            <person name="Sun Q."/>
            <person name="Zhou Y."/>
        </authorList>
    </citation>
    <scope>NUCLEOTIDE SEQUENCE</scope>
    <source>
        <strain evidence="1">CGMCC 1.15371</strain>
    </source>
</reference>
<comment type="caution">
    <text evidence="1">The sequence shown here is derived from an EMBL/GenBank/DDBJ whole genome shotgun (WGS) entry which is preliminary data.</text>
</comment>
<reference evidence="1" key="1">
    <citation type="journal article" date="2014" name="Int. J. Syst. Evol. Microbiol.">
        <title>Complete genome sequence of Corynebacterium casei LMG S-19264T (=DSM 44701T), isolated from a smear-ripened cheese.</title>
        <authorList>
            <consortium name="US DOE Joint Genome Institute (JGI-PGF)"/>
            <person name="Walter F."/>
            <person name="Albersmeier A."/>
            <person name="Kalinowski J."/>
            <person name="Ruckert C."/>
        </authorList>
    </citation>
    <scope>NUCLEOTIDE SEQUENCE</scope>
    <source>
        <strain evidence="1">CGMCC 1.15371</strain>
    </source>
</reference>
<dbReference type="AlphaFoldDB" id="A0A8J2VKB5"/>
<organism evidence="1 2">
    <name type="scientific">Pullulanibacillus camelliae</name>
    <dbReference type="NCBI Taxonomy" id="1707096"/>
    <lineage>
        <taxon>Bacteria</taxon>
        <taxon>Bacillati</taxon>
        <taxon>Bacillota</taxon>
        <taxon>Bacilli</taxon>
        <taxon>Bacillales</taxon>
        <taxon>Sporolactobacillaceae</taxon>
        <taxon>Pullulanibacillus</taxon>
    </lineage>
</organism>
<dbReference type="Proteomes" id="UP000628775">
    <property type="component" value="Unassembled WGS sequence"/>
</dbReference>
<gene>
    <name evidence="1" type="ORF">GCM10011391_01560</name>
</gene>